<dbReference type="EMBL" id="CP133720">
    <property type="protein sequence ID" value="WMW79799.1"/>
    <property type="molecule type" value="Genomic_DNA"/>
</dbReference>
<keyword evidence="2" id="KW-1185">Reference proteome</keyword>
<protein>
    <submittedName>
        <fullName evidence="1">T3SS effector HopA1 family protein</fullName>
    </submittedName>
</protein>
<reference evidence="1" key="1">
    <citation type="submission" date="2023-09" db="EMBL/GenBank/DDBJ databases">
        <title>Undibacterium sp. 20NA77.5 isolated from freshwater.</title>
        <authorList>
            <person name="Le V."/>
            <person name="Ko S.-R."/>
            <person name="Ahn C.-Y."/>
            <person name="Oh H.-M."/>
        </authorList>
    </citation>
    <scope>NUCLEOTIDE SEQUENCE</scope>
    <source>
        <strain evidence="1">20NA77.5</strain>
    </source>
</reference>
<gene>
    <name evidence="1" type="ORF">RF679_14245</name>
</gene>
<evidence type="ECO:0000313" key="1">
    <source>
        <dbReference type="EMBL" id="WMW79799.1"/>
    </source>
</evidence>
<sequence length="342" mass="39149">MIDLSNNEFIAIARDFVIDGETGFRYQNSCYAVPSGGVNQITPDEFLVREITEVLYAKIYTRQVDILQRYPSSVWPGSDQEFIAQLNKANHSQQSIDRSWRVYHVGTDGRVSVQKGNRSRVALPGEFIRNKMTGELPKAGDMVDLIAYPCSLELSPGFYFAFGQCLTDQFDEYALVRFFFHVHAAGAIQLMQLLSRQLNHYHVPYRFKCLSSPNAYTRADAAVLYVSKRYFAMVSQVLNRLYPELVGCLRPEIPLFCFLFEPGIGIADDSGTNESFGKSRCRLVATALVEIWRNQIKDTDQQLKVLEQKFMDSNLDCHVPYLKKPMTDNWFRDALMIGDRHD</sequence>
<dbReference type="InterPro" id="IPR040871">
    <property type="entry name" value="HopA1"/>
</dbReference>
<dbReference type="RefSeq" id="WP_309481294.1">
    <property type="nucleotide sequence ID" value="NZ_CP133720.1"/>
</dbReference>
<proteinExistence type="predicted"/>
<dbReference type="Pfam" id="PF17914">
    <property type="entry name" value="HopA1"/>
    <property type="match status" value="1"/>
</dbReference>
<name>A0ABY9RF21_9BURK</name>
<accession>A0ABY9RF21</accession>
<evidence type="ECO:0000313" key="2">
    <source>
        <dbReference type="Proteomes" id="UP001181355"/>
    </source>
</evidence>
<dbReference type="Proteomes" id="UP001181355">
    <property type="component" value="Chromosome"/>
</dbReference>
<organism evidence="1 2">
    <name type="scientific">Undibacterium cyanobacteriorum</name>
    <dbReference type="NCBI Taxonomy" id="3073561"/>
    <lineage>
        <taxon>Bacteria</taxon>
        <taxon>Pseudomonadati</taxon>
        <taxon>Pseudomonadota</taxon>
        <taxon>Betaproteobacteria</taxon>
        <taxon>Burkholderiales</taxon>
        <taxon>Oxalobacteraceae</taxon>
        <taxon>Undibacterium</taxon>
    </lineage>
</organism>